<evidence type="ECO:0000313" key="1">
    <source>
        <dbReference type="EMBL" id="SFE92600.1"/>
    </source>
</evidence>
<gene>
    <name evidence="1" type="ORF">SAMN05192532_10627</name>
</gene>
<dbReference type="InterPro" id="IPR049644">
    <property type="entry name" value="GvpU-like"/>
</dbReference>
<proteinExistence type="predicted"/>
<dbReference type="EMBL" id="FONT01000006">
    <property type="protein sequence ID" value="SFE92600.1"/>
    <property type="molecule type" value="Genomic_DNA"/>
</dbReference>
<sequence>MTSGNKLEKDSILQLLIETVNAQDDYFLDITLNVNGTHVSGTMIPASDYLSELANEFTDDETESSIHEQLVRASESLDSNSHTEANYIHLKEANLFSESGASFPSKGSVLWRGRLSEVDGFFLGKIKES</sequence>
<reference evidence="1 2" key="1">
    <citation type="submission" date="2016-10" db="EMBL/GenBank/DDBJ databases">
        <authorList>
            <person name="de Groot N.N."/>
        </authorList>
    </citation>
    <scope>NUCLEOTIDE SEQUENCE [LARGE SCALE GENOMIC DNA]</scope>
    <source>
        <strain evidence="1 2">DSM 23995</strain>
    </source>
</reference>
<evidence type="ECO:0000313" key="2">
    <source>
        <dbReference type="Proteomes" id="UP000199516"/>
    </source>
</evidence>
<dbReference type="STRING" id="930128.SAMN05192532_10627"/>
<dbReference type="RefSeq" id="WP_091662617.1">
    <property type="nucleotide sequence ID" value="NZ_FONT01000006.1"/>
</dbReference>
<accession>A0A1I2EK27</accession>
<name>A0A1I2EK27_9BACI</name>
<dbReference type="Proteomes" id="UP000199516">
    <property type="component" value="Unassembled WGS sequence"/>
</dbReference>
<evidence type="ECO:0008006" key="3">
    <source>
        <dbReference type="Google" id="ProtNLM"/>
    </source>
</evidence>
<keyword evidence="2" id="KW-1185">Reference proteome</keyword>
<dbReference type="NCBIfam" id="NF041667">
    <property type="entry name" value="GvpU"/>
    <property type="match status" value="1"/>
</dbReference>
<dbReference type="OrthoDB" id="2404709at2"/>
<dbReference type="AlphaFoldDB" id="A0A1I2EK27"/>
<organism evidence="1 2">
    <name type="scientific">Alteribacillus iranensis</name>
    <dbReference type="NCBI Taxonomy" id="930128"/>
    <lineage>
        <taxon>Bacteria</taxon>
        <taxon>Bacillati</taxon>
        <taxon>Bacillota</taxon>
        <taxon>Bacilli</taxon>
        <taxon>Bacillales</taxon>
        <taxon>Bacillaceae</taxon>
        <taxon>Alteribacillus</taxon>
    </lineage>
</organism>
<protein>
    <recommendedName>
        <fullName evidence="3">Gas vesicle protein GvpU</fullName>
    </recommendedName>
</protein>